<dbReference type="OrthoDB" id="2716906at2"/>
<sequence>MTGRNNITSRQMALFTFVTQTGLGFIGLPTVLAKEVGHDGWISVLITGVICIILSMLFLLLLKRYSDKGIFDINKLIFGKWIGGIFNAILVVYLILAAARGVRVFTVFIRLTVLPFTPPLVMSPFILLPSIYLVWQGLKYVSRFKYVSVLSYIVFLVFMSLLLGDLRRSFLLPLGEAGSKQILSSITTSFRAFIGFELIMFLFPEITDKSKAFKWHLFAIVLSTLFFIIIVTVCTSFFGENFLKIQVVPLFNLARSYNAPVIERVDLYLISLWFVVMGCAMRGYMIAGYYGLGKVFNIKKTKLSFSLYFLLLYAISRVPQDINKAFRFMDIVGYLTMGVSVFFVVCLILSFVRKKGVKTQ</sequence>
<accession>A0A0D8IAQ2</accession>
<keyword evidence="7" id="KW-0472">Membrane</keyword>
<dbReference type="KEGG" id="cace:CACET_c30330"/>
<dbReference type="PANTHER" id="PTHR34975:SF2">
    <property type="entry name" value="SPORE GERMINATION PROTEIN A2"/>
    <property type="match status" value="1"/>
</dbReference>
<protein>
    <submittedName>
        <fullName evidence="8">Spore germination protein</fullName>
    </submittedName>
</protein>
<dbReference type="PANTHER" id="PTHR34975">
    <property type="entry name" value="SPORE GERMINATION PROTEIN A2"/>
    <property type="match status" value="1"/>
</dbReference>
<comment type="subcellular location">
    <subcellularLocation>
        <location evidence="1">Membrane</location>
        <topology evidence="1">Multi-pass membrane protein</topology>
    </subcellularLocation>
</comment>
<dbReference type="GO" id="GO:0016020">
    <property type="term" value="C:membrane"/>
    <property type="evidence" value="ECO:0007669"/>
    <property type="project" value="UniProtKB-SubCell"/>
</dbReference>
<dbReference type="AlphaFoldDB" id="A0A0D8IAQ2"/>
<dbReference type="EMBL" id="CP009687">
    <property type="protein sequence ID" value="AKL96477.1"/>
    <property type="molecule type" value="Genomic_DNA"/>
</dbReference>
<keyword evidence="5" id="KW-0812">Transmembrane</keyword>
<dbReference type="RefSeq" id="WP_044824487.1">
    <property type="nucleotide sequence ID" value="NZ_CP009687.1"/>
</dbReference>
<keyword evidence="3" id="KW-0813">Transport</keyword>
<dbReference type="NCBIfam" id="TIGR00912">
    <property type="entry name" value="2A0309"/>
    <property type="match status" value="1"/>
</dbReference>
<reference evidence="8 9" key="1">
    <citation type="submission" date="2014-10" db="EMBL/GenBank/DDBJ databases">
        <title>Genome sequence of Clostridium aceticum DSM 1496.</title>
        <authorList>
            <person name="Poehlein A."/>
            <person name="Schiel-Bengelsdorf B."/>
            <person name="Gottschalk G."/>
            <person name="Duerre P."/>
            <person name="Daniel R."/>
        </authorList>
    </citation>
    <scope>NUCLEOTIDE SEQUENCE [LARGE SCALE GENOMIC DNA]</scope>
    <source>
        <strain evidence="8 9">DSM 1496</strain>
    </source>
</reference>
<evidence type="ECO:0000256" key="2">
    <source>
        <dbReference type="ARBA" id="ARBA00007998"/>
    </source>
</evidence>
<dbReference type="Gene3D" id="1.20.1740.10">
    <property type="entry name" value="Amino acid/polyamine transporter I"/>
    <property type="match status" value="1"/>
</dbReference>
<keyword evidence="6" id="KW-1133">Transmembrane helix</keyword>
<comment type="similarity">
    <text evidence="2">Belongs to the amino acid-polyamine-organocation (APC) superfamily. Spore germination protein (SGP) (TC 2.A.3.9) family.</text>
</comment>
<name>A0A0D8IAQ2_9CLOT</name>
<evidence type="ECO:0000256" key="6">
    <source>
        <dbReference type="ARBA" id="ARBA00022989"/>
    </source>
</evidence>
<dbReference type="Pfam" id="PF03845">
    <property type="entry name" value="Spore_permease"/>
    <property type="match status" value="1"/>
</dbReference>
<keyword evidence="9" id="KW-1185">Reference proteome</keyword>
<evidence type="ECO:0000313" key="9">
    <source>
        <dbReference type="Proteomes" id="UP000035704"/>
    </source>
</evidence>
<dbReference type="Proteomes" id="UP000035704">
    <property type="component" value="Chromosome"/>
</dbReference>
<evidence type="ECO:0000256" key="1">
    <source>
        <dbReference type="ARBA" id="ARBA00004141"/>
    </source>
</evidence>
<evidence type="ECO:0000256" key="5">
    <source>
        <dbReference type="ARBA" id="ARBA00022692"/>
    </source>
</evidence>
<dbReference type="InterPro" id="IPR004761">
    <property type="entry name" value="Spore_GerAB"/>
</dbReference>
<keyword evidence="4" id="KW-0309">Germination</keyword>
<evidence type="ECO:0000256" key="4">
    <source>
        <dbReference type="ARBA" id="ARBA00022544"/>
    </source>
</evidence>
<evidence type="ECO:0000313" key="8">
    <source>
        <dbReference type="EMBL" id="AKL96477.1"/>
    </source>
</evidence>
<gene>
    <name evidence="8" type="ORF">CACET_c30330</name>
</gene>
<dbReference type="PATRIC" id="fig|84022.5.peg.3837"/>
<dbReference type="STRING" id="84022.CACET_c30330"/>
<organism evidence="8 9">
    <name type="scientific">Clostridium aceticum</name>
    <dbReference type="NCBI Taxonomy" id="84022"/>
    <lineage>
        <taxon>Bacteria</taxon>
        <taxon>Bacillati</taxon>
        <taxon>Bacillota</taxon>
        <taxon>Clostridia</taxon>
        <taxon>Eubacteriales</taxon>
        <taxon>Clostridiaceae</taxon>
        <taxon>Clostridium</taxon>
    </lineage>
</organism>
<dbReference type="GO" id="GO:0009847">
    <property type="term" value="P:spore germination"/>
    <property type="evidence" value="ECO:0007669"/>
    <property type="project" value="InterPro"/>
</dbReference>
<proteinExistence type="inferred from homology"/>
<evidence type="ECO:0000256" key="7">
    <source>
        <dbReference type="ARBA" id="ARBA00023136"/>
    </source>
</evidence>
<evidence type="ECO:0000256" key="3">
    <source>
        <dbReference type="ARBA" id="ARBA00022448"/>
    </source>
</evidence>